<organism evidence="4 5">
    <name type="scientific">Rhodopirellula islandica</name>
    <dbReference type="NCBI Taxonomy" id="595434"/>
    <lineage>
        <taxon>Bacteria</taxon>
        <taxon>Pseudomonadati</taxon>
        <taxon>Planctomycetota</taxon>
        <taxon>Planctomycetia</taxon>
        <taxon>Pirellulales</taxon>
        <taxon>Pirellulaceae</taxon>
        <taxon>Rhodopirellula</taxon>
    </lineage>
</organism>
<evidence type="ECO:0000256" key="2">
    <source>
        <dbReference type="ARBA" id="ARBA00022840"/>
    </source>
</evidence>
<accession>A0A0J1EHI8</accession>
<keyword evidence="2" id="KW-0067">ATP-binding</keyword>
<dbReference type="GO" id="GO:0005524">
    <property type="term" value="F:ATP binding"/>
    <property type="evidence" value="ECO:0007669"/>
    <property type="project" value="UniProtKB-KW"/>
</dbReference>
<comment type="caution">
    <text evidence="4">The sequence shown here is derived from an EMBL/GenBank/DDBJ whole genome shotgun (WGS) entry which is preliminary data.</text>
</comment>
<dbReference type="Pfam" id="PF06414">
    <property type="entry name" value="Zeta_toxin"/>
    <property type="match status" value="1"/>
</dbReference>
<evidence type="ECO:0000313" key="5">
    <source>
        <dbReference type="Proteomes" id="UP000036367"/>
    </source>
</evidence>
<keyword evidence="1" id="KW-0547">Nucleotide-binding</keyword>
<feature type="domain" description="Zeta toxin" evidence="3">
    <location>
        <begin position="56"/>
        <end position="163"/>
    </location>
</feature>
<dbReference type="RefSeq" id="WP_053061167.1">
    <property type="nucleotide sequence ID" value="NZ_LECT01000024.1"/>
</dbReference>
<keyword evidence="5" id="KW-1185">Reference proteome</keyword>
<dbReference type="InterPro" id="IPR010488">
    <property type="entry name" value="Zeta_toxin_domain"/>
</dbReference>
<dbReference type="SUPFAM" id="SSF52540">
    <property type="entry name" value="P-loop containing nucleoside triphosphate hydrolases"/>
    <property type="match status" value="1"/>
</dbReference>
<dbReference type="OrthoDB" id="9791543at2"/>
<dbReference type="Proteomes" id="UP000036367">
    <property type="component" value="Unassembled WGS sequence"/>
</dbReference>
<dbReference type="EMBL" id="LECT01000024">
    <property type="protein sequence ID" value="KLU04979.1"/>
    <property type="molecule type" value="Genomic_DNA"/>
</dbReference>
<proteinExistence type="predicted"/>
<dbReference type="PANTHER" id="PTHR39206">
    <property type="entry name" value="SLL8004 PROTEIN"/>
    <property type="match status" value="1"/>
</dbReference>
<gene>
    <name evidence="4" type="ORF">RISK_002972</name>
</gene>
<evidence type="ECO:0000256" key="1">
    <source>
        <dbReference type="ARBA" id="ARBA00022741"/>
    </source>
</evidence>
<dbReference type="InterPro" id="IPR027417">
    <property type="entry name" value="P-loop_NTPase"/>
</dbReference>
<sequence length="183" mass="20047">MSLPFAFLDQRPIVVAIAGSNGAGKSTFFESFLSDCGLRFINADVIAEGLEIGAYEAAEVAAAIRSSLVSQRESFIFETVLSDPVGDKVDTLARYAEADYTVALIFIQVHDVGESIRRVAMRTSQGGHDVPDEKLKSRFERTKANLQRAIACLPHVLVYDNSDLELPCRLVRLYANGKPASDY</sequence>
<dbReference type="Gene3D" id="3.40.50.300">
    <property type="entry name" value="P-loop containing nucleotide triphosphate hydrolases"/>
    <property type="match status" value="1"/>
</dbReference>
<dbReference type="STRING" id="595434.RISK_002972"/>
<dbReference type="PANTHER" id="PTHR39206:SF1">
    <property type="entry name" value="SLL8004 PROTEIN"/>
    <property type="match status" value="1"/>
</dbReference>
<reference evidence="4" key="1">
    <citation type="submission" date="2015-05" db="EMBL/GenBank/DDBJ databases">
        <title>Permanent draft genome of Rhodopirellula islandicus K833.</title>
        <authorList>
            <person name="Kizina J."/>
            <person name="Richter M."/>
            <person name="Glockner F.O."/>
            <person name="Harder J."/>
        </authorList>
    </citation>
    <scope>NUCLEOTIDE SEQUENCE [LARGE SCALE GENOMIC DNA]</scope>
    <source>
        <strain evidence="4">K833</strain>
    </source>
</reference>
<name>A0A0J1EHI8_RHOIS</name>
<dbReference type="GO" id="GO:0016301">
    <property type="term" value="F:kinase activity"/>
    <property type="evidence" value="ECO:0007669"/>
    <property type="project" value="InterPro"/>
</dbReference>
<evidence type="ECO:0000259" key="3">
    <source>
        <dbReference type="Pfam" id="PF06414"/>
    </source>
</evidence>
<evidence type="ECO:0000313" key="4">
    <source>
        <dbReference type="EMBL" id="KLU04979.1"/>
    </source>
</evidence>
<protein>
    <recommendedName>
        <fullName evidence="3">Zeta toxin domain-containing protein</fullName>
    </recommendedName>
</protein>
<dbReference type="PATRIC" id="fig|595434.4.peg.2832"/>
<dbReference type="AlphaFoldDB" id="A0A0J1EHI8"/>